<dbReference type="RefSeq" id="WP_060551790.1">
    <property type="nucleotide sequence ID" value="NZ_CP009623.1"/>
</dbReference>
<proteinExistence type="inferred from homology"/>
<accession>A0A2T4MID9</accession>
<dbReference type="GeneID" id="57692526"/>
<evidence type="ECO:0000256" key="3">
    <source>
        <dbReference type="ARBA" id="ARBA00022912"/>
    </source>
</evidence>
<dbReference type="GO" id="GO:0004725">
    <property type="term" value="F:protein tyrosine phosphatase activity"/>
    <property type="evidence" value="ECO:0007669"/>
    <property type="project" value="UniProtKB-UniRule"/>
</dbReference>
<dbReference type="InterPro" id="IPR016195">
    <property type="entry name" value="Pol/histidinol_Pase-like"/>
</dbReference>
<evidence type="ECO:0000256" key="2">
    <source>
        <dbReference type="ARBA" id="ARBA00022801"/>
    </source>
</evidence>
<evidence type="ECO:0000256" key="4">
    <source>
        <dbReference type="ARBA" id="ARBA00051722"/>
    </source>
</evidence>
<name>A0A2T4MID9_9STAP</name>
<protein>
    <recommendedName>
        <fullName evidence="5">Tyrosine-protein phosphatase</fullName>
        <ecNumber evidence="5">3.1.3.48</ecNumber>
    </recommendedName>
</protein>
<evidence type="ECO:0000256" key="1">
    <source>
        <dbReference type="ARBA" id="ARBA00005750"/>
    </source>
</evidence>
<dbReference type="EMBL" id="WMFL01000079">
    <property type="protein sequence ID" value="NJI02769.1"/>
    <property type="molecule type" value="Genomic_DNA"/>
</dbReference>
<keyword evidence="3 5" id="KW-0904">Protein phosphatase</keyword>
<dbReference type="AlphaFoldDB" id="A0A2T4MID9"/>
<keyword evidence="2 5" id="KW-0378">Hydrolase</keyword>
<sequence>MTVDIHAHVLYGIDDGPKTVEDQLQLLRQAEQDGITDIIATPHHLHPMFDNTFIEIEPQVKALNERLIKEGINVSIYPGQEVRISDQFLKALDEGLIQGLNHTKYLLIEFPSNQIPNYTQELFYELKILGYVPIIAHPERNKIIIEDLSLLYNLVEAGALSQVTVGALTGKHGKNIQKAAITIIDNHLAHLIASDAHHVERRPFNYRTLQDAKLNQTTLDRIEQLQHNARYILNGEEIEKLQPEMNFKKKKWFGLF</sequence>
<gene>
    <name evidence="6" type="ORF">GLV84_08005</name>
</gene>
<organism evidence="6 7">
    <name type="scientific">Staphylococcus agnetis</name>
    <dbReference type="NCBI Taxonomy" id="985762"/>
    <lineage>
        <taxon>Bacteria</taxon>
        <taxon>Bacillati</taxon>
        <taxon>Bacillota</taxon>
        <taxon>Bacilli</taxon>
        <taxon>Bacillales</taxon>
        <taxon>Staphylococcaceae</taxon>
        <taxon>Staphylococcus</taxon>
    </lineage>
</organism>
<reference evidence="6" key="1">
    <citation type="submission" date="2019-11" db="EMBL/GenBank/DDBJ databases">
        <title>Whole genome comparisons of Staphylococcus agnetis isolates from cattle and chickens.</title>
        <authorList>
            <person name="Rhoads D."/>
            <person name="Shwani A."/>
            <person name="Adkins P."/>
            <person name="Calcutt M."/>
            <person name="Middleton J."/>
        </authorList>
    </citation>
    <scope>NUCLEOTIDE SEQUENCE</scope>
    <source>
        <strain evidence="6">1387</strain>
    </source>
</reference>
<dbReference type="GO" id="GO:0030145">
    <property type="term" value="F:manganese ion binding"/>
    <property type="evidence" value="ECO:0007669"/>
    <property type="project" value="UniProtKB-UniRule"/>
</dbReference>
<dbReference type="PANTHER" id="PTHR39181">
    <property type="entry name" value="TYROSINE-PROTEIN PHOSPHATASE YWQE"/>
    <property type="match status" value="1"/>
</dbReference>
<evidence type="ECO:0000256" key="5">
    <source>
        <dbReference type="PIRNR" id="PIRNR016557"/>
    </source>
</evidence>
<dbReference type="Gene3D" id="3.20.20.140">
    <property type="entry name" value="Metal-dependent hydrolases"/>
    <property type="match status" value="1"/>
</dbReference>
<dbReference type="Proteomes" id="UP000646308">
    <property type="component" value="Unassembled WGS sequence"/>
</dbReference>
<evidence type="ECO:0000313" key="7">
    <source>
        <dbReference type="Proteomes" id="UP000646308"/>
    </source>
</evidence>
<comment type="caution">
    <text evidence="6">The sequence shown here is derived from an EMBL/GenBank/DDBJ whole genome shotgun (WGS) entry which is preliminary data.</text>
</comment>
<dbReference type="OrthoDB" id="9788539at2"/>
<dbReference type="SUPFAM" id="SSF89550">
    <property type="entry name" value="PHP domain-like"/>
    <property type="match status" value="1"/>
</dbReference>
<evidence type="ECO:0000313" key="6">
    <source>
        <dbReference type="EMBL" id="NJI02769.1"/>
    </source>
</evidence>
<dbReference type="EC" id="3.1.3.48" evidence="5"/>
<dbReference type="PIRSF" id="PIRSF016557">
    <property type="entry name" value="Caps_synth_CpsB"/>
    <property type="match status" value="1"/>
</dbReference>
<dbReference type="KEGG" id="sagq:EP23_08005"/>
<comment type="similarity">
    <text evidence="1 5">Belongs to the metallo-dependent hydrolases superfamily. CpsB/CapC family.</text>
</comment>
<dbReference type="InterPro" id="IPR016667">
    <property type="entry name" value="Caps_polysacc_synth_CpsB/CapC"/>
</dbReference>
<comment type="catalytic activity">
    <reaction evidence="4 5">
        <text>O-phospho-L-tyrosyl-[protein] + H2O = L-tyrosyl-[protein] + phosphate</text>
        <dbReference type="Rhea" id="RHEA:10684"/>
        <dbReference type="Rhea" id="RHEA-COMP:10136"/>
        <dbReference type="Rhea" id="RHEA-COMP:20101"/>
        <dbReference type="ChEBI" id="CHEBI:15377"/>
        <dbReference type="ChEBI" id="CHEBI:43474"/>
        <dbReference type="ChEBI" id="CHEBI:46858"/>
        <dbReference type="ChEBI" id="CHEBI:61978"/>
        <dbReference type="EC" id="3.1.3.48"/>
    </reaction>
</comment>
<dbReference type="PANTHER" id="PTHR39181:SF1">
    <property type="entry name" value="TYROSINE-PROTEIN PHOSPHATASE YWQE"/>
    <property type="match status" value="1"/>
</dbReference>
<dbReference type="Pfam" id="PF19567">
    <property type="entry name" value="CpsB_CapC"/>
    <property type="match status" value="1"/>
</dbReference>